<keyword evidence="11" id="KW-1185">Reference proteome</keyword>
<feature type="compositionally biased region" description="Low complexity" evidence="7">
    <location>
        <begin position="224"/>
        <end position="233"/>
    </location>
</feature>
<dbReference type="GO" id="GO:0055085">
    <property type="term" value="P:transmembrane transport"/>
    <property type="evidence" value="ECO:0007669"/>
    <property type="project" value="TreeGrafter"/>
</dbReference>
<evidence type="ECO:0000256" key="5">
    <source>
        <dbReference type="ARBA" id="ARBA00022989"/>
    </source>
</evidence>
<accession>R4XFQ9</accession>
<dbReference type="EMBL" id="CAHR02000254">
    <property type="protein sequence ID" value="CCG84508.1"/>
    <property type="molecule type" value="Genomic_DNA"/>
</dbReference>
<organism evidence="10 11">
    <name type="scientific">Taphrina deformans (strain PYCC 5710 / ATCC 11124 / CBS 356.35 / IMI 108563 / JCM 9778 / NBRC 8474)</name>
    <name type="common">Peach leaf curl fungus</name>
    <name type="synonym">Lalaria deformans</name>
    <dbReference type="NCBI Taxonomy" id="1097556"/>
    <lineage>
        <taxon>Eukaryota</taxon>
        <taxon>Fungi</taxon>
        <taxon>Dikarya</taxon>
        <taxon>Ascomycota</taxon>
        <taxon>Taphrinomycotina</taxon>
        <taxon>Taphrinomycetes</taxon>
        <taxon>Taphrinales</taxon>
        <taxon>Taphrinaceae</taxon>
        <taxon>Taphrina</taxon>
    </lineage>
</organism>
<evidence type="ECO:0000259" key="9">
    <source>
        <dbReference type="SMART" id="SM01320"/>
    </source>
</evidence>
<comment type="caution">
    <text evidence="10">The sequence shown here is derived from an EMBL/GenBank/DDBJ whole genome shotgun (WGS) entry which is preliminary data.</text>
</comment>
<feature type="transmembrane region" description="Helical" evidence="8">
    <location>
        <begin position="337"/>
        <end position="364"/>
    </location>
</feature>
<evidence type="ECO:0000256" key="7">
    <source>
        <dbReference type="SAM" id="MobiDB-lite"/>
    </source>
</evidence>
<dbReference type="PANTHER" id="PTHR31145">
    <property type="entry name" value="INTEGRAL MEMBRANE PROTEIN (AFU_ORTHOLOGUE AFUA_7G01610)"/>
    <property type="match status" value="1"/>
</dbReference>
<gene>
    <name evidence="10" type="ORF">TAPDE_004973</name>
</gene>
<evidence type="ECO:0000256" key="8">
    <source>
        <dbReference type="SAM" id="Phobius"/>
    </source>
</evidence>
<keyword evidence="3 8" id="KW-0812">Transmembrane</keyword>
<dbReference type="InterPro" id="IPR040241">
    <property type="entry name" value="TRP_Flc/Pkd2-like"/>
</dbReference>
<dbReference type="Proteomes" id="UP000013776">
    <property type="component" value="Unassembled WGS sequence"/>
</dbReference>
<evidence type="ECO:0000313" key="10">
    <source>
        <dbReference type="EMBL" id="CCG84508.1"/>
    </source>
</evidence>
<dbReference type="PANTHER" id="PTHR31145:SF5">
    <property type="entry name" value="DUF907 DOMAIN PROTEIN (AFU_ORTHOLOGUE AFUA_2G06100)"/>
    <property type="match status" value="1"/>
</dbReference>
<comment type="similarity">
    <text evidence="2">Belongs to the transient receptor potential (TRP) ion channel family.</text>
</comment>
<dbReference type="Pfam" id="PF14558">
    <property type="entry name" value="TRP_N"/>
    <property type="match status" value="1"/>
</dbReference>
<dbReference type="eggNOG" id="ENOG502QTQ2">
    <property type="taxonomic scope" value="Eukaryota"/>
</dbReference>
<evidence type="ECO:0000256" key="2">
    <source>
        <dbReference type="ARBA" id="ARBA00010642"/>
    </source>
</evidence>
<dbReference type="AlphaFoldDB" id="R4XFQ9"/>
<feature type="domain" description="ML-like" evidence="9">
    <location>
        <begin position="1"/>
        <end position="106"/>
    </location>
</feature>
<feature type="transmembrane region" description="Helical" evidence="8">
    <location>
        <begin position="292"/>
        <end position="317"/>
    </location>
</feature>
<evidence type="ECO:0000313" key="11">
    <source>
        <dbReference type="Proteomes" id="UP000013776"/>
    </source>
</evidence>
<feature type="transmembrane region" description="Helical" evidence="8">
    <location>
        <begin position="523"/>
        <end position="549"/>
    </location>
</feature>
<feature type="transmembrane region" description="Helical" evidence="8">
    <location>
        <begin position="488"/>
        <end position="511"/>
    </location>
</feature>
<feature type="transmembrane region" description="Helical" evidence="8">
    <location>
        <begin position="433"/>
        <end position="452"/>
    </location>
</feature>
<keyword evidence="4" id="KW-0732">Signal</keyword>
<keyword evidence="5 8" id="KW-1133">Transmembrane helix</keyword>
<evidence type="ECO:0000256" key="3">
    <source>
        <dbReference type="ARBA" id="ARBA00022692"/>
    </source>
</evidence>
<comment type="subcellular location">
    <subcellularLocation>
        <location evidence="1">Membrane</location>
        <topology evidence="1">Multi-pass membrane protein</topology>
    </subcellularLocation>
</comment>
<dbReference type="STRING" id="1097556.R4XFQ9"/>
<dbReference type="GO" id="GO:0009272">
    <property type="term" value="P:fungal-type cell wall biogenesis"/>
    <property type="evidence" value="ECO:0007669"/>
    <property type="project" value="TreeGrafter"/>
</dbReference>
<dbReference type="VEuPathDB" id="FungiDB:TAPDE_004973"/>
<dbReference type="GO" id="GO:0016020">
    <property type="term" value="C:membrane"/>
    <property type="evidence" value="ECO:0007669"/>
    <property type="project" value="UniProtKB-SubCell"/>
</dbReference>
<proteinExistence type="inferred from homology"/>
<protein>
    <recommendedName>
        <fullName evidence="9">ML-like domain-containing protein</fullName>
    </recommendedName>
</protein>
<feature type="transmembrane region" description="Helical" evidence="8">
    <location>
        <begin position="458"/>
        <end position="481"/>
    </location>
</feature>
<evidence type="ECO:0000256" key="6">
    <source>
        <dbReference type="ARBA" id="ARBA00023136"/>
    </source>
</evidence>
<dbReference type="InterPro" id="IPR010308">
    <property type="entry name" value="TRP_C"/>
</dbReference>
<sequence length="655" mass="70672">MLNGTSSTKSFVKAQINITAYGLNAYSNTFDPCSANYNAPMLCPLQAGPYNATGVIVVPESILKDIPALAFQVPDLQGFVTMSLKSKDGDDLTCINAPVSNGQTLASNSVKTVSGTVAAGALLISGAVSMTASVSASTSAVGLGGAGGGGSGASAAISTSPNVGDVFLWFQAIGLNGAFSVAYPTICHSFYKNFGWSVGLVQWQWMQHKIDSFRQRTGGKVDIASADSSASDRSSNKPSKVSSVHARRKRSMSAANLQPRDDSSTKSKKLTGVINGLEDFAEQLRIPSQNTFMTILLVFTSIITTAAVLSVLLKMVLDLLQKSKRLSPFWQKFHAGYWSSVTGLVLRSILIIYGTWCLFCLYQLKNGDSWAASLLAGFSLAIFTGVISFLTIRILQIALHESAGIKGSDRLFKHKPYLKKYGILYDQFQSATWWFFIPCLLYSLLKSCIMALGDGHGMFQVIGCISCEIALLVCILATHAYDSKQANVVNTLICVVRIISLVGTLLFIDIFALKETTKTGAGIAIIILQSGTTLALTCLIILNGILPWLRSKSATSKTMSENAEEDTLPLEPNEAPQDGLPELPAPVYQENVEHTPRETNFLDARKHSCLSCQEYQLLHTTDVEEKVLPNESEDANAFTSLMAHRESDEPQKTSV</sequence>
<keyword evidence="6 8" id="KW-0472">Membrane</keyword>
<dbReference type="SMART" id="SM01320">
    <property type="entry name" value="TRP_N"/>
    <property type="match status" value="1"/>
</dbReference>
<reference evidence="10 11" key="1">
    <citation type="journal article" date="2013" name="MBio">
        <title>Genome sequencing of the plant pathogen Taphrina deformans, the causal agent of peach leaf curl.</title>
        <authorList>
            <person name="Cisse O.H."/>
            <person name="Almeida J.M.G.C.F."/>
            <person name="Fonseca A."/>
            <person name="Kumar A.A."/>
            <person name="Salojaervi J."/>
            <person name="Overmyer K."/>
            <person name="Hauser P.M."/>
            <person name="Pagni M."/>
        </authorList>
    </citation>
    <scope>NUCLEOTIDE SEQUENCE [LARGE SCALE GENOMIC DNA]</scope>
    <source>
        <strain evidence="11">PYCC 5710 / ATCC 11124 / CBS 356.35 / IMI 108563 / JCM 9778 / NBRC 8474</strain>
    </source>
</reference>
<name>R4XFQ9_TAPDE</name>
<evidence type="ECO:0000256" key="4">
    <source>
        <dbReference type="ARBA" id="ARBA00022729"/>
    </source>
</evidence>
<evidence type="ECO:0000256" key="1">
    <source>
        <dbReference type="ARBA" id="ARBA00004141"/>
    </source>
</evidence>
<dbReference type="OrthoDB" id="2115177at2759"/>
<feature type="transmembrane region" description="Helical" evidence="8">
    <location>
        <begin position="370"/>
        <end position="392"/>
    </location>
</feature>
<dbReference type="Pfam" id="PF06011">
    <property type="entry name" value="TRP"/>
    <property type="match status" value="1"/>
</dbReference>
<dbReference type="InterPro" id="IPR032800">
    <property type="entry name" value="TRP_N"/>
</dbReference>
<feature type="region of interest" description="Disordered" evidence="7">
    <location>
        <begin position="224"/>
        <end position="268"/>
    </location>
</feature>